<keyword evidence="4 11" id="KW-0812">Transmembrane</keyword>
<evidence type="ECO:0000256" key="11">
    <source>
        <dbReference type="SAM" id="Phobius"/>
    </source>
</evidence>
<keyword evidence="6" id="KW-0915">Sodium</keyword>
<dbReference type="GO" id="GO:0016020">
    <property type="term" value="C:membrane"/>
    <property type="evidence" value="ECO:0007669"/>
    <property type="project" value="UniProtKB-SubCell"/>
</dbReference>
<feature type="region of interest" description="Disordered" evidence="10">
    <location>
        <begin position="455"/>
        <end position="480"/>
    </location>
</feature>
<feature type="compositionally biased region" description="Basic and acidic residues" evidence="10">
    <location>
        <begin position="572"/>
        <end position="585"/>
    </location>
</feature>
<dbReference type="GO" id="GO:1902600">
    <property type="term" value="P:proton transmembrane transport"/>
    <property type="evidence" value="ECO:0007669"/>
    <property type="project" value="InterPro"/>
</dbReference>
<feature type="transmembrane region" description="Helical" evidence="11">
    <location>
        <begin position="12"/>
        <end position="29"/>
    </location>
</feature>
<dbReference type="InterPro" id="IPR006153">
    <property type="entry name" value="Cation/H_exchanger_TM"/>
</dbReference>
<feature type="transmembrane region" description="Helical" evidence="11">
    <location>
        <begin position="193"/>
        <end position="215"/>
    </location>
</feature>
<keyword evidence="8 11" id="KW-0472">Membrane</keyword>
<dbReference type="Proteomes" id="UP000054266">
    <property type="component" value="Unassembled WGS sequence"/>
</dbReference>
<keyword evidence="5 11" id="KW-1133">Transmembrane helix</keyword>
<keyword evidence="14" id="KW-1185">Reference proteome</keyword>
<reference evidence="13 14" key="1">
    <citation type="submission" date="2015-01" db="EMBL/GenBank/DDBJ databases">
        <title>The Genome Sequence of Capronia semiimmersa CBS27337.</title>
        <authorList>
            <consortium name="The Broad Institute Genomics Platform"/>
            <person name="Cuomo C."/>
            <person name="de Hoog S."/>
            <person name="Gorbushina A."/>
            <person name="Stielow B."/>
            <person name="Teixiera M."/>
            <person name="Abouelleil A."/>
            <person name="Chapman S.B."/>
            <person name="Priest M."/>
            <person name="Young S.K."/>
            <person name="Wortman J."/>
            <person name="Nusbaum C."/>
            <person name="Birren B."/>
        </authorList>
    </citation>
    <scope>NUCLEOTIDE SEQUENCE [LARGE SCALE GENOMIC DNA]</scope>
    <source>
        <strain evidence="13 14">CBS 27337</strain>
    </source>
</reference>
<feature type="transmembrane region" description="Helical" evidence="11">
    <location>
        <begin position="540"/>
        <end position="563"/>
    </location>
</feature>
<keyword evidence="3" id="KW-0050">Antiport</keyword>
<dbReference type="GO" id="GO:0015297">
    <property type="term" value="F:antiporter activity"/>
    <property type="evidence" value="ECO:0007669"/>
    <property type="project" value="UniProtKB-KW"/>
</dbReference>
<proteinExistence type="predicted"/>
<dbReference type="PANTHER" id="PTHR43562">
    <property type="entry name" value="NAPA-TYPE SODIUM/HYDROGEN ANTIPORTER"/>
    <property type="match status" value="1"/>
</dbReference>
<accession>A0A0D2F960</accession>
<dbReference type="EMBL" id="KN846961">
    <property type="protein sequence ID" value="KIW64513.1"/>
    <property type="molecule type" value="Genomic_DNA"/>
</dbReference>
<feature type="domain" description="Cation/H+ exchanger transmembrane" evidence="12">
    <location>
        <begin position="41"/>
        <end position="279"/>
    </location>
</feature>
<evidence type="ECO:0000256" key="3">
    <source>
        <dbReference type="ARBA" id="ARBA00022449"/>
    </source>
</evidence>
<evidence type="ECO:0000313" key="14">
    <source>
        <dbReference type="Proteomes" id="UP000054266"/>
    </source>
</evidence>
<keyword evidence="2" id="KW-0813">Transport</keyword>
<gene>
    <name evidence="13" type="ORF">PV04_09441</name>
</gene>
<keyword evidence="9" id="KW-0739">Sodium transport</keyword>
<dbReference type="HOGENOM" id="CLU_024407_1_0_1"/>
<evidence type="ECO:0000256" key="10">
    <source>
        <dbReference type="SAM" id="MobiDB-lite"/>
    </source>
</evidence>
<evidence type="ECO:0000256" key="5">
    <source>
        <dbReference type="ARBA" id="ARBA00022989"/>
    </source>
</evidence>
<dbReference type="Pfam" id="PF00999">
    <property type="entry name" value="Na_H_Exchanger"/>
    <property type="match status" value="1"/>
</dbReference>
<evidence type="ECO:0000256" key="8">
    <source>
        <dbReference type="ARBA" id="ARBA00023136"/>
    </source>
</evidence>
<protein>
    <recommendedName>
        <fullName evidence="12">Cation/H+ exchanger transmembrane domain-containing protein</fullName>
    </recommendedName>
</protein>
<evidence type="ECO:0000256" key="6">
    <source>
        <dbReference type="ARBA" id="ARBA00023053"/>
    </source>
</evidence>
<feature type="region of interest" description="Disordered" evidence="10">
    <location>
        <begin position="321"/>
        <end position="376"/>
    </location>
</feature>
<evidence type="ECO:0000256" key="1">
    <source>
        <dbReference type="ARBA" id="ARBA00004141"/>
    </source>
</evidence>
<evidence type="ECO:0000313" key="13">
    <source>
        <dbReference type="EMBL" id="KIW64513.1"/>
    </source>
</evidence>
<feature type="transmembrane region" description="Helical" evidence="11">
    <location>
        <begin position="96"/>
        <end position="119"/>
    </location>
</feature>
<comment type="subcellular location">
    <subcellularLocation>
        <location evidence="1">Membrane</location>
        <topology evidence="1">Multi-pass membrane protein</topology>
    </subcellularLocation>
</comment>
<evidence type="ECO:0000259" key="12">
    <source>
        <dbReference type="Pfam" id="PF00999"/>
    </source>
</evidence>
<feature type="transmembrane region" description="Helical" evidence="11">
    <location>
        <begin position="423"/>
        <end position="446"/>
    </location>
</feature>
<feature type="transmembrane region" description="Helical" evidence="11">
    <location>
        <begin position="36"/>
        <end position="53"/>
    </location>
</feature>
<organism evidence="13 14">
    <name type="scientific">Phialophora macrospora</name>
    <dbReference type="NCBI Taxonomy" id="1851006"/>
    <lineage>
        <taxon>Eukaryota</taxon>
        <taxon>Fungi</taxon>
        <taxon>Dikarya</taxon>
        <taxon>Ascomycota</taxon>
        <taxon>Pezizomycotina</taxon>
        <taxon>Eurotiomycetes</taxon>
        <taxon>Chaetothyriomycetidae</taxon>
        <taxon>Chaetothyriales</taxon>
        <taxon>Herpotrichiellaceae</taxon>
        <taxon>Phialophora</taxon>
    </lineage>
</organism>
<feature type="transmembrane region" description="Helical" evidence="11">
    <location>
        <begin position="125"/>
        <end position="146"/>
    </location>
</feature>
<feature type="transmembrane region" description="Helical" evidence="11">
    <location>
        <begin position="158"/>
        <end position="181"/>
    </location>
</feature>
<feature type="transmembrane region" description="Helical" evidence="11">
    <location>
        <begin position="65"/>
        <end position="84"/>
    </location>
</feature>
<dbReference type="PANTHER" id="PTHR43562:SF3">
    <property type="entry name" value="SODIUM ION_PROTON EXCHANGER (EUROFUNG)"/>
    <property type="match status" value="1"/>
</dbReference>
<evidence type="ECO:0000256" key="2">
    <source>
        <dbReference type="ARBA" id="ARBA00022448"/>
    </source>
</evidence>
<sequence length="592" mass="62754">MVDAALAYHEPGIVTILILSSFLLVLNVLGSIIDHVFYCGLVGQVLIGMAWGAPGAKILPHSFEATVTQLGYLGLIMIVFEGGLATSARSLGNSLLLSIFVALTGISVPLALSFSLLGISKATRLQSFAAGAALCSTSLGTTFSLLKTTGLTTSRLGTVLTSAAMLDDVVGLALVQVISNLGTGSASITATTVIRPIFVSLAFAIVLPIGCRFLLKPMILRSSNALSQADRRLGLEKPGTSLQLSFVMSTALLVALVTSASYAGTSNLFAAYLAGAISSWIDEVGAQACPRVSNDVAQTNAEGKGDGKAITTGTGEEVTTLTQAASTNPKLVGDGTLEDPSSPQQLLRPSRELTPPAENQANTETNEHHTGSACLPNKLDVESRTMRMYNFYYAPAVDRVLKPFFFASIGFSIPISKMFQGPVIWRGLVYTALMAFGKLCCGLWLIRFATPSPGPRTTGPHTMPSSPERNEAKLKRKMTRSRRHLPRPKSLYPASILGCAMVARGEIGFLISALAATNGIFTSHDRTTAGEDSSNLTSDLYLIVTWAILLCTVVGPLSLGFLAKRVKRLQDKRNQDGGHEAKEDPLGIWGMK</sequence>
<name>A0A0D2F960_9EURO</name>
<keyword evidence="7" id="KW-0406">Ion transport</keyword>
<evidence type="ECO:0000256" key="4">
    <source>
        <dbReference type="ARBA" id="ARBA00022692"/>
    </source>
</evidence>
<dbReference type="Gene3D" id="1.20.1530.20">
    <property type="match status" value="2"/>
</dbReference>
<feature type="region of interest" description="Disordered" evidence="10">
    <location>
        <begin position="572"/>
        <end position="592"/>
    </location>
</feature>
<dbReference type="AlphaFoldDB" id="A0A0D2F960"/>
<dbReference type="GO" id="GO:0006814">
    <property type="term" value="P:sodium ion transport"/>
    <property type="evidence" value="ECO:0007669"/>
    <property type="project" value="UniProtKB-KW"/>
</dbReference>
<dbReference type="InterPro" id="IPR038770">
    <property type="entry name" value="Na+/solute_symporter_sf"/>
</dbReference>
<evidence type="ECO:0000256" key="7">
    <source>
        <dbReference type="ARBA" id="ARBA00023065"/>
    </source>
</evidence>
<evidence type="ECO:0000256" key="9">
    <source>
        <dbReference type="ARBA" id="ARBA00023201"/>
    </source>
</evidence>